<name>A0ACC2XSX5_9TREE</name>
<proteinExistence type="predicted"/>
<keyword evidence="2" id="KW-1185">Reference proteome</keyword>
<sequence>MVTVKIALLNSWNPSEEVRLSLEQLVSLVLNGIKLDLIAFVSLAEDRLLLLLKFVEELLGEAAPLNDEYRQNGTTQVVLGYNSFGKPFLVQPGWKRHTIEFNITHDEQVVMVAGYTRAKDEKNEAGVGIDIMRIDRNGVDAEGLQDVLIEQLHPSELSTFRATFDLSASYNATAETARLNYLIRMWTAKEAYTKAIGTGLGMEFKEIALVGLDHLDRGKLNKWPTCTAVLTFRLQKRAW</sequence>
<evidence type="ECO:0000313" key="2">
    <source>
        <dbReference type="Proteomes" id="UP001234202"/>
    </source>
</evidence>
<gene>
    <name evidence="1" type="ORF">QFC24_001306</name>
</gene>
<organism evidence="1 2">
    <name type="scientific">Naganishia onofrii</name>
    <dbReference type="NCBI Taxonomy" id="1851511"/>
    <lineage>
        <taxon>Eukaryota</taxon>
        <taxon>Fungi</taxon>
        <taxon>Dikarya</taxon>
        <taxon>Basidiomycota</taxon>
        <taxon>Agaricomycotina</taxon>
        <taxon>Tremellomycetes</taxon>
        <taxon>Filobasidiales</taxon>
        <taxon>Filobasidiaceae</taxon>
        <taxon>Naganishia</taxon>
    </lineage>
</organism>
<evidence type="ECO:0000313" key="1">
    <source>
        <dbReference type="EMBL" id="KAJ9127072.1"/>
    </source>
</evidence>
<reference evidence="1" key="1">
    <citation type="submission" date="2023-04" db="EMBL/GenBank/DDBJ databases">
        <title>Draft Genome sequencing of Naganishia species isolated from polar environments using Oxford Nanopore Technology.</title>
        <authorList>
            <person name="Leo P."/>
            <person name="Venkateswaran K."/>
        </authorList>
    </citation>
    <scope>NUCLEOTIDE SEQUENCE</scope>
    <source>
        <strain evidence="1">DBVPG 5303</strain>
    </source>
</reference>
<comment type="caution">
    <text evidence="1">The sequence shown here is derived from an EMBL/GenBank/DDBJ whole genome shotgun (WGS) entry which is preliminary data.</text>
</comment>
<dbReference type="Proteomes" id="UP001234202">
    <property type="component" value="Unassembled WGS sequence"/>
</dbReference>
<accession>A0ACC2XSX5</accession>
<dbReference type="EMBL" id="JASBWV010000003">
    <property type="protein sequence ID" value="KAJ9127072.1"/>
    <property type="molecule type" value="Genomic_DNA"/>
</dbReference>
<protein>
    <submittedName>
        <fullName evidence="1">Uncharacterized protein</fullName>
    </submittedName>
</protein>